<evidence type="ECO:0000313" key="2">
    <source>
        <dbReference type="EMBL" id="KAF8486421.1"/>
    </source>
</evidence>
<proteinExistence type="predicted"/>
<evidence type="ECO:0000313" key="3">
    <source>
        <dbReference type="Proteomes" id="UP000759537"/>
    </source>
</evidence>
<organism evidence="2 3">
    <name type="scientific">Russula ochroleuca</name>
    <dbReference type="NCBI Taxonomy" id="152965"/>
    <lineage>
        <taxon>Eukaryota</taxon>
        <taxon>Fungi</taxon>
        <taxon>Dikarya</taxon>
        <taxon>Basidiomycota</taxon>
        <taxon>Agaricomycotina</taxon>
        <taxon>Agaricomycetes</taxon>
        <taxon>Russulales</taxon>
        <taxon>Russulaceae</taxon>
        <taxon>Russula</taxon>
    </lineage>
</organism>
<evidence type="ECO:0000256" key="1">
    <source>
        <dbReference type="SAM" id="MobiDB-lite"/>
    </source>
</evidence>
<gene>
    <name evidence="2" type="ORF">DFH94DRAFT_183771</name>
</gene>
<feature type="compositionally biased region" description="Low complexity" evidence="1">
    <location>
        <begin position="22"/>
        <end position="41"/>
    </location>
</feature>
<dbReference type="AlphaFoldDB" id="A0A9P5TDH4"/>
<sequence length="188" mass="20263">MASDNVDIPHIAIVGVPDVNNPSSALAVPPSSSPFLVSSRSEQLAERRLSPTASSLASSSSTDNHGHLSPPIPAARHSPDAPSDASENSLFLPHPSPTHSHSGSTRWAAKSKELRNQVSTSYPHHGHRPGRKRRKKSSTERYGEYNSSFRLSPLRSAQSDVTGVLPSRPPPPILTRMLVQTQGRVLHL</sequence>
<feature type="region of interest" description="Disordered" evidence="1">
    <location>
        <begin position="16"/>
        <end position="147"/>
    </location>
</feature>
<feature type="compositionally biased region" description="Basic residues" evidence="1">
    <location>
        <begin position="124"/>
        <end position="136"/>
    </location>
</feature>
<dbReference type="Proteomes" id="UP000759537">
    <property type="component" value="Unassembled WGS sequence"/>
</dbReference>
<keyword evidence="3" id="KW-1185">Reference proteome</keyword>
<protein>
    <submittedName>
        <fullName evidence="2">Uncharacterized protein</fullName>
    </submittedName>
</protein>
<name>A0A9P5TDH4_9AGAM</name>
<comment type="caution">
    <text evidence="2">The sequence shown here is derived from an EMBL/GenBank/DDBJ whole genome shotgun (WGS) entry which is preliminary data.</text>
</comment>
<reference evidence="2" key="1">
    <citation type="submission" date="2019-10" db="EMBL/GenBank/DDBJ databases">
        <authorList>
            <consortium name="DOE Joint Genome Institute"/>
            <person name="Kuo A."/>
            <person name="Miyauchi S."/>
            <person name="Kiss E."/>
            <person name="Drula E."/>
            <person name="Kohler A."/>
            <person name="Sanchez-Garcia M."/>
            <person name="Andreopoulos B."/>
            <person name="Barry K.W."/>
            <person name="Bonito G."/>
            <person name="Buee M."/>
            <person name="Carver A."/>
            <person name="Chen C."/>
            <person name="Cichocki N."/>
            <person name="Clum A."/>
            <person name="Culley D."/>
            <person name="Crous P.W."/>
            <person name="Fauchery L."/>
            <person name="Girlanda M."/>
            <person name="Hayes R."/>
            <person name="Keri Z."/>
            <person name="LaButti K."/>
            <person name="Lipzen A."/>
            <person name="Lombard V."/>
            <person name="Magnuson J."/>
            <person name="Maillard F."/>
            <person name="Morin E."/>
            <person name="Murat C."/>
            <person name="Nolan M."/>
            <person name="Ohm R."/>
            <person name="Pangilinan J."/>
            <person name="Pereira M."/>
            <person name="Perotto S."/>
            <person name="Peter M."/>
            <person name="Riley R."/>
            <person name="Sitrit Y."/>
            <person name="Stielow B."/>
            <person name="Szollosi G."/>
            <person name="Zifcakova L."/>
            <person name="Stursova M."/>
            <person name="Spatafora J.W."/>
            <person name="Tedersoo L."/>
            <person name="Vaario L.-M."/>
            <person name="Yamada A."/>
            <person name="Yan M."/>
            <person name="Wang P."/>
            <person name="Xu J."/>
            <person name="Bruns T."/>
            <person name="Baldrian P."/>
            <person name="Vilgalys R."/>
            <person name="Henrissat B."/>
            <person name="Grigoriev I.V."/>
            <person name="Hibbett D."/>
            <person name="Nagy L.G."/>
            <person name="Martin F.M."/>
        </authorList>
    </citation>
    <scope>NUCLEOTIDE SEQUENCE</scope>
    <source>
        <strain evidence="2">Prilba</strain>
    </source>
</reference>
<accession>A0A9P5TDH4</accession>
<dbReference type="EMBL" id="WHVB01000002">
    <property type="protein sequence ID" value="KAF8486421.1"/>
    <property type="molecule type" value="Genomic_DNA"/>
</dbReference>
<feature type="compositionally biased region" description="Low complexity" evidence="1">
    <location>
        <begin position="50"/>
        <end position="62"/>
    </location>
</feature>
<reference evidence="2" key="2">
    <citation type="journal article" date="2020" name="Nat. Commun.">
        <title>Large-scale genome sequencing of mycorrhizal fungi provides insights into the early evolution of symbiotic traits.</title>
        <authorList>
            <person name="Miyauchi S."/>
            <person name="Kiss E."/>
            <person name="Kuo A."/>
            <person name="Drula E."/>
            <person name="Kohler A."/>
            <person name="Sanchez-Garcia M."/>
            <person name="Morin E."/>
            <person name="Andreopoulos B."/>
            <person name="Barry K.W."/>
            <person name="Bonito G."/>
            <person name="Buee M."/>
            <person name="Carver A."/>
            <person name="Chen C."/>
            <person name="Cichocki N."/>
            <person name="Clum A."/>
            <person name="Culley D."/>
            <person name="Crous P.W."/>
            <person name="Fauchery L."/>
            <person name="Girlanda M."/>
            <person name="Hayes R.D."/>
            <person name="Keri Z."/>
            <person name="LaButti K."/>
            <person name="Lipzen A."/>
            <person name="Lombard V."/>
            <person name="Magnuson J."/>
            <person name="Maillard F."/>
            <person name="Murat C."/>
            <person name="Nolan M."/>
            <person name="Ohm R.A."/>
            <person name="Pangilinan J."/>
            <person name="Pereira M.F."/>
            <person name="Perotto S."/>
            <person name="Peter M."/>
            <person name="Pfister S."/>
            <person name="Riley R."/>
            <person name="Sitrit Y."/>
            <person name="Stielow J.B."/>
            <person name="Szollosi G."/>
            <person name="Zifcakova L."/>
            <person name="Stursova M."/>
            <person name="Spatafora J.W."/>
            <person name="Tedersoo L."/>
            <person name="Vaario L.M."/>
            <person name="Yamada A."/>
            <person name="Yan M."/>
            <person name="Wang P."/>
            <person name="Xu J."/>
            <person name="Bruns T."/>
            <person name="Baldrian P."/>
            <person name="Vilgalys R."/>
            <person name="Dunand C."/>
            <person name="Henrissat B."/>
            <person name="Grigoriev I.V."/>
            <person name="Hibbett D."/>
            <person name="Nagy L.G."/>
            <person name="Martin F.M."/>
        </authorList>
    </citation>
    <scope>NUCLEOTIDE SEQUENCE</scope>
    <source>
        <strain evidence="2">Prilba</strain>
    </source>
</reference>